<dbReference type="InterPro" id="IPR011964">
    <property type="entry name" value="YVTN_b-propeller_repeat"/>
</dbReference>
<dbReference type="Proteomes" id="UP000566819">
    <property type="component" value="Unassembled WGS sequence"/>
</dbReference>
<proteinExistence type="predicted"/>
<evidence type="ECO:0000313" key="2">
    <source>
        <dbReference type="EMBL" id="KAF4622661.1"/>
    </source>
</evidence>
<dbReference type="InterPro" id="IPR011045">
    <property type="entry name" value="N2O_reductase_N"/>
</dbReference>
<dbReference type="OrthoDB" id="10044505at2759"/>
<dbReference type="InterPro" id="IPR051200">
    <property type="entry name" value="Host-pathogen_enzymatic-act"/>
</dbReference>
<accession>A0A8H4VTZ7</accession>
<dbReference type="InterPro" id="IPR015943">
    <property type="entry name" value="WD40/YVTN_repeat-like_dom_sf"/>
</dbReference>
<dbReference type="PANTHER" id="PTHR47197:SF3">
    <property type="entry name" value="DIHYDRO-HEME D1 DEHYDROGENASE"/>
    <property type="match status" value="1"/>
</dbReference>
<dbReference type="SUPFAM" id="SSF50974">
    <property type="entry name" value="Nitrous oxide reductase, N-terminal domain"/>
    <property type="match status" value="1"/>
</dbReference>
<sequence>MGASTYWRIFLTYLLLATCGAKYIQAPALPGAQPISEADRVYTADQTSNTVTVIKPLTNQVLGTIALGESRITDQLNPQYLGVVNSHGLGFSLDGKYLSHVSVTTNTLTVIRTLNNSIVSQTSVGRASHEAFFAHDSRTVWVACRGTNFVDVVDGIEGIVQDQIKTDPGPSKVLFSPDGKTAYVNHIKSPTLSIIDVATRRVVDTIEGLADVFSSDMMISADGLRLWVAHKMVGNTTVIDLETRQIVTVLETGKETNHPMFAIINGTTYGFVTVAALNETKVYRQDTPSSIPVFVKSIPASGIEPHGIWVSPDNSRIYSVNEHSDTLDVVDASSLSVVSTLNVGQESQAVVYVAGAVPSSAVAPATGTENLGQQGLGKRVENRLINVTNSTRATALITVRELNGLDMFQIIGRTLDINTTYVATAVCNGCNGARLRILSFNATMPMPGDLGCAVAPQVLSFLPFFANYNVDSIALGKA</sequence>
<dbReference type="EMBL" id="JAAMPI010001876">
    <property type="protein sequence ID" value="KAF4622661.1"/>
    <property type="molecule type" value="Genomic_DNA"/>
</dbReference>
<evidence type="ECO:0000313" key="3">
    <source>
        <dbReference type="Proteomes" id="UP000566819"/>
    </source>
</evidence>
<dbReference type="NCBIfam" id="TIGR02276">
    <property type="entry name" value="beta_rpt_yvtn"/>
    <property type="match status" value="1"/>
</dbReference>
<dbReference type="AlphaFoldDB" id="A0A8H4VTZ7"/>
<dbReference type="PANTHER" id="PTHR47197">
    <property type="entry name" value="PROTEIN NIRF"/>
    <property type="match status" value="1"/>
</dbReference>
<reference evidence="2 3" key="1">
    <citation type="submission" date="2020-03" db="EMBL/GenBank/DDBJ databases">
        <title>Draft Genome Sequence of Cudoniella acicularis.</title>
        <authorList>
            <person name="Buettner E."/>
            <person name="Kellner H."/>
        </authorList>
    </citation>
    <scope>NUCLEOTIDE SEQUENCE [LARGE SCALE GENOMIC DNA]</scope>
    <source>
        <strain evidence="2 3">DSM 108380</strain>
    </source>
</reference>
<name>A0A8H4VTZ7_9HELO</name>
<gene>
    <name evidence="2" type="ORF">G7Y89_g14366</name>
</gene>
<dbReference type="Gene3D" id="2.130.10.10">
    <property type="entry name" value="YVTN repeat-like/Quinoprotein amine dehydrogenase"/>
    <property type="match status" value="2"/>
</dbReference>
<comment type="caution">
    <text evidence="2">The sequence shown here is derived from an EMBL/GenBank/DDBJ whole genome shotgun (WGS) entry which is preliminary data.</text>
</comment>
<organism evidence="2 3">
    <name type="scientific">Cudoniella acicularis</name>
    <dbReference type="NCBI Taxonomy" id="354080"/>
    <lineage>
        <taxon>Eukaryota</taxon>
        <taxon>Fungi</taxon>
        <taxon>Dikarya</taxon>
        <taxon>Ascomycota</taxon>
        <taxon>Pezizomycotina</taxon>
        <taxon>Leotiomycetes</taxon>
        <taxon>Helotiales</taxon>
        <taxon>Tricladiaceae</taxon>
        <taxon>Cudoniella</taxon>
    </lineage>
</organism>
<evidence type="ECO:0000256" key="1">
    <source>
        <dbReference type="SAM" id="SignalP"/>
    </source>
</evidence>
<protein>
    <submittedName>
        <fullName evidence="2">Uncharacterized protein</fullName>
    </submittedName>
</protein>
<keyword evidence="1" id="KW-0732">Signal</keyword>
<feature type="chain" id="PRO_5034125842" evidence="1">
    <location>
        <begin position="22"/>
        <end position="478"/>
    </location>
</feature>
<keyword evidence="3" id="KW-1185">Reference proteome</keyword>
<feature type="signal peptide" evidence="1">
    <location>
        <begin position="1"/>
        <end position="21"/>
    </location>
</feature>